<feature type="domain" description="ABC transmembrane type-1" evidence="8">
    <location>
        <begin position="303"/>
        <end position="492"/>
    </location>
</feature>
<keyword evidence="10" id="KW-1185">Reference proteome</keyword>
<feature type="transmembrane region" description="Helical" evidence="7">
    <location>
        <begin position="159"/>
        <end position="177"/>
    </location>
</feature>
<evidence type="ECO:0000256" key="6">
    <source>
        <dbReference type="ARBA" id="ARBA00023136"/>
    </source>
</evidence>
<keyword evidence="2 7" id="KW-0813">Transport</keyword>
<dbReference type="RefSeq" id="WP_301726119.1">
    <property type="nucleotide sequence ID" value="NZ_JAUJWW010000003.1"/>
</dbReference>
<reference evidence="9 10" key="1">
    <citation type="submission" date="2023-06" db="EMBL/GenBank/DDBJ databases">
        <title>Novel species in genus Planococcus.</title>
        <authorList>
            <person name="Ning S."/>
        </authorList>
    </citation>
    <scope>NUCLEOTIDE SEQUENCE [LARGE SCALE GENOMIC DNA]</scope>
    <source>
        <strain evidence="9 10">N064</strain>
    </source>
</reference>
<dbReference type="PANTHER" id="PTHR43386:SF1">
    <property type="entry name" value="D,D-DIPEPTIDE TRANSPORT SYSTEM PERMEASE PROTEIN DDPC-RELATED"/>
    <property type="match status" value="1"/>
</dbReference>
<dbReference type="InterPro" id="IPR000515">
    <property type="entry name" value="MetI-like"/>
</dbReference>
<gene>
    <name evidence="9" type="ORF">QWY15_09005</name>
</gene>
<keyword evidence="6 7" id="KW-0472">Membrane</keyword>
<evidence type="ECO:0000256" key="7">
    <source>
        <dbReference type="RuleBase" id="RU363032"/>
    </source>
</evidence>
<evidence type="ECO:0000259" key="8">
    <source>
        <dbReference type="PROSITE" id="PS50928"/>
    </source>
</evidence>
<dbReference type="EMBL" id="JAUJWW010000003">
    <property type="protein sequence ID" value="MDN7227429.1"/>
    <property type="molecule type" value="Genomic_DNA"/>
</dbReference>
<feature type="transmembrane region" description="Helical" evidence="7">
    <location>
        <begin position="54"/>
        <end position="76"/>
    </location>
</feature>
<proteinExistence type="inferred from homology"/>
<evidence type="ECO:0000256" key="2">
    <source>
        <dbReference type="ARBA" id="ARBA00022448"/>
    </source>
</evidence>
<evidence type="ECO:0000313" key="9">
    <source>
        <dbReference type="EMBL" id="MDN7227429.1"/>
    </source>
</evidence>
<dbReference type="InterPro" id="IPR035906">
    <property type="entry name" value="MetI-like_sf"/>
</dbReference>
<name>A0ABT8MRT2_9BACL</name>
<evidence type="ECO:0000313" key="10">
    <source>
        <dbReference type="Proteomes" id="UP001172054"/>
    </source>
</evidence>
<evidence type="ECO:0000256" key="3">
    <source>
        <dbReference type="ARBA" id="ARBA00022475"/>
    </source>
</evidence>
<dbReference type="InterPro" id="IPR050366">
    <property type="entry name" value="BP-dependent_transpt_permease"/>
</dbReference>
<feature type="transmembrane region" description="Helical" evidence="7">
    <location>
        <begin position="129"/>
        <end position="147"/>
    </location>
</feature>
<accession>A0ABT8MRT2</accession>
<keyword evidence="5 7" id="KW-1133">Transmembrane helix</keyword>
<dbReference type="PANTHER" id="PTHR43386">
    <property type="entry name" value="OLIGOPEPTIDE TRANSPORT SYSTEM PERMEASE PROTEIN APPC"/>
    <property type="match status" value="1"/>
</dbReference>
<feature type="transmembrane region" description="Helical" evidence="7">
    <location>
        <begin position="23"/>
        <end position="42"/>
    </location>
</feature>
<dbReference type="Pfam" id="PF00528">
    <property type="entry name" value="BPD_transp_1"/>
    <property type="match status" value="1"/>
</dbReference>
<sequence length="504" mass="55039">MSVITETEKTNTVRRVLKMSSEYTQASFTSVVSLALTLVLLANSFDYSSKEVKTTLFAAALAYALFTAFQLVLTWLIKRDLAKFGHIQKKTRRLGYIQLLSLFTANVFTAVFAFQLVKQQKTAEYTFSVYMLLVQLFILAISALNLFKPYVADSFPIGMLFLLVIAAIHLASLLLVAKFVDAETAHPRLLALAVVLLATAICGNLFAFVLGLSLIFKIRSQNRPGTGQWPLIWDKITRNMTAMIGMFFIVLTFAISICSYLTFDYSLAVENNYEALLESPSLMYPLGTDDFGRDLFSRIVFGARISLTVGILSTLIPVIIGGILGALAGYYGRRTDNVIMRLLDVLYAIPGILLAIAIIAAFGANTTNLIIALSVGSIPTYARTMRANVLMVSNLEYVDSARALGAGDAEIIFKHIVPNSLAPMIVKATLTIGGAVIATSSLSYLGLGVEPHIPEWGNILKIGSTYLESHSYLAIFPGLAIILLVLSFNFLGDGLRDALDPKMD</sequence>
<evidence type="ECO:0000256" key="5">
    <source>
        <dbReference type="ARBA" id="ARBA00022989"/>
    </source>
</evidence>
<keyword evidence="3" id="KW-1003">Cell membrane</keyword>
<evidence type="ECO:0000256" key="4">
    <source>
        <dbReference type="ARBA" id="ARBA00022692"/>
    </source>
</evidence>
<dbReference type="CDD" id="cd06261">
    <property type="entry name" value="TM_PBP2"/>
    <property type="match status" value="1"/>
</dbReference>
<dbReference type="Proteomes" id="UP001172054">
    <property type="component" value="Unassembled WGS sequence"/>
</dbReference>
<protein>
    <submittedName>
        <fullName evidence="9">ABC transporter permease</fullName>
    </submittedName>
</protein>
<feature type="transmembrane region" description="Helical" evidence="7">
    <location>
        <begin position="96"/>
        <end position="117"/>
    </location>
</feature>
<dbReference type="PROSITE" id="PS50928">
    <property type="entry name" value="ABC_TM1"/>
    <property type="match status" value="1"/>
</dbReference>
<organism evidence="9 10">
    <name type="scientific">Planococcus liqunii</name>
    <dbReference type="NCBI Taxonomy" id="3058394"/>
    <lineage>
        <taxon>Bacteria</taxon>
        <taxon>Bacillati</taxon>
        <taxon>Bacillota</taxon>
        <taxon>Bacilli</taxon>
        <taxon>Bacillales</taxon>
        <taxon>Caryophanaceae</taxon>
        <taxon>Planococcus</taxon>
    </lineage>
</organism>
<dbReference type="SUPFAM" id="SSF161098">
    <property type="entry name" value="MetI-like"/>
    <property type="match status" value="1"/>
</dbReference>
<feature type="transmembrane region" description="Helical" evidence="7">
    <location>
        <begin position="242"/>
        <end position="263"/>
    </location>
</feature>
<feature type="transmembrane region" description="Helical" evidence="7">
    <location>
        <begin position="342"/>
        <end position="364"/>
    </location>
</feature>
<comment type="caution">
    <text evidence="9">The sequence shown here is derived from an EMBL/GenBank/DDBJ whole genome shotgun (WGS) entry which is preliminary data.</text>
</comment>
<comment type="similarity">
    <text evidence="7">Belongs to the binding-protein-dependent transport system permease family.</text>
</comment>
<evidence type="ECO:0000256" key="1">
    <source>
        <dbReference type="ARBA" id="ARBA00004651"/>
    </source>
</evidence>
<keyword evidence="4 7" id="KW-0812">Transmembrane</keyword>
<feature type="transmembrane region" description="Helical" evidence="7">
    <location>
        <begin position="305"/>
        <end position="330"/>
    </location>
</feature>
<comment type="subcellular location">
    <subcellularLocation>
        <location evidence="1 7">Cell membrane</location>
        <topology evidence="1 7">Multi-pass membrane protein</topology>
    </subcellularLocation>
</comment>
<dbReference type="Gene3D" id="1.10.3720.10">
    <property type="entry name" value="MetI-like"/>
    <property type="match status" value="1"/>
</dbReference>
<feature type="transmembrane region" description="Helical" evidence="7">
    <location>
        <begin position="189"/>
        <end position="216"/>
    </location>
</feature>
<feature type="transmembrane region" description="Helical" evidence="7">
    <location>
        <begin position="470"/>
        <end position="491"/>
    </location>
</feature>